<dbReference type="InterPro" id="IPR020915">
    <property type="entry name" value="UPF0311"/>
</dbReference>
<dbReference type="PANTHER" id="PTHR37315">
    <property type="entry name" value="UPF0311 PROTEIN BLR7842"/>
    <property type="match status" value="1"/>
</dbReference>
<name>A0A3S9NC01_9BURK</name>
<evidence type="ECO:0000313" key="3">
    <source>
        <dbReference type="Proteomes" id="UP000277191"/>
    </source>
</evidence>
<sequence length="167" mass="18350">MSAIHTPQFGNLPPVMKEVRTRPLFVVRLGVKPIVTIGQTPGALRRVGIVESGTFQGDRLAGTVLDGGNDWQTVRGDTGTTHDVRLTLRTDDGVDFLMSYHGVRHGPTDVIQRLERGEAADPASYYFRINPVFDAPAGRYEWLNGILAVGLGHRFAYGPVYSVFEVL</sequence>
<accession>A0A3S9NC01</accession>
<protein>
    <recommendedName>
        <fullName evidence="1">UPF0311 protein D5R55_20020</fullName>
    </recommendedName>
</protein>
<gene>
    <name evidence="2" type="ORF">D5R55_20020</name>
</gene>
<dbReference type="HAMAP" id="MF_00775">
    <property type="entry name" value="UPF0311"/>
    <property type="match status" value="1"/>
</dbReference>
<dbReference type="EMBL" id="CP034546">
    <property type="protein sequence ID" value="AZQ53255.1"/>
    <property type="molecule type" value="Genomic_DNA"/>
</dbReference>
<dbReference type="PANTHER" id="PTHR37315:SF1">
    <property type="entry name" value="UPF0311 PROTEIN BLR7842"/>
    <property type="match status" value="1"/>
</dbReference>
<reference evidence="2 3" key="1">
    <citation type="submission" date="2018-12" db="EMBL/GenBank/DDBJ databases">
        <title>Cadmium resistance mechanism in endophytic bacteria Burkholderia cenocepacia YG-3.</title>
        <authorList>
            <person name="Zhang X."/>
            <person name="Wang X."/>
            <person name="Zhu Y."/>
        </authorList>
    </citation>
    <scope>NUCLEOTIDE SEQUENCE [LARGE SCALE GENOMIC DNA]</scope>
    <source>
        <strain evidence="2 3">YG-3</strain>
    </source>
</reference>
<comment type="similarity">
    <text evidence="1">Belongs to the UPF0311 family.</text>
</comment>
<dbReference type="AlphaFoldDB" id="A0A3S9NC01"/>
<organism evidence="2 3">
    <name type="scientific">Burkholderia cenocepacia</name>
    <dbReference type="NCBI Taxonomy" id="95486"/>
    <lineage>
        <taxon>Bacteria</taxon>
        <taxon>Pseudomonadati</taxon>
        <taxon>Pseudomonadota</taxon>
        <taxon>Betaproteobacteria</taxon>
        <taxon>Burkholderiales</taxon>
        <taxon>Burkholderiaceae</taxon>
        <taxon>Burkholderia</taxon>
        <taxon>Burkholderia cepacia complex</taxon>
    </lineage>
</organism>
<dbReference type="Gene3D" id="2.40.160.20">
    <property type="match status" value="1"/>
</dbReference>
<dbReference type="Pfam" id="PF11578">
    <property type="entry name" value="DUF3237"/>
    <property type="match status" value="1"/>
</dbReference>
<evidence type="ECO:0000256" key="1">
    <source>
        <dbReference type="HAMAP-Rule" id="MF_00775"/>
    </source>
</evidence>
<evidence type="ECO:0000313" key="2">
    <source>
        <dbReference type="EMBL" id="AZQ53255.1"/>
    </source>
</evidence>
<proteinExistence type="inferred from homology"/>
<dbReference type="Proteomes" id="UP000277191">
    <property type="component" value="Chromosome 2"/>
</dbReference>
<dbReference type="RefSeq" id="WP_126365068.1">
    <property type="nucleotide sequence ID" value="NZ_CP034546.1"/>
</dbReference>